<feature type="transmembrane region" description="Helical" evidence="1">
    <location>
        <begin position="171"/>
        <end position="193"/>
    </location>
</feature>
<name>A0ABU0LZX6_9BACT</name>
<feature type="transmembrane region" description="Helical" evidence="1">
    <location>
        <begin position="115"/>
        <end position="139"/>
    </location>
</feature>
<gene>
    <name evidence="2" type="ORF">J2Z62_000591</name>
</gene>
<feature type="transmembrane region" description="Helical" evidence="1">
    <location>
        <begin position="50"/>
        <end position="71"/>
    </location>
</feature>
<accession>A0ABU0LZX6</accession>
<protein>
    <recommendedName>
        <fullName evidence="4">Glycerophosphoryl diester phosphodiesterase membrane domain-containing protein</fullName>
    </recommendedName>
</protein>
<evidence type="ECO:0000313" key="2">
    <source>
        <dbReference type="EMBL" id="MDQ0514153.1"/>
    </source>
</evidence>
<keyword evidence="1" id="KW-0472">Membrane</keyword>
<evidence type="ECO:0008006" key="4">
    <source>
        <dbReference type="Google" id="ProtNLM"/>
    </source>
</evidence>
<dbReference type="EMBL" id="JAUSWO010000001">
    <property type="protein sequence ID" value="MDQ0514153.1"/>
    <property type="molecule type" value="Genomic_DNA"/>
</dbReference>
<evidence type="ECO:0000313" key="3">
    <source>
        <dbReference type="Proteomes" id="UP001240643"/>
    </source>
</evidence>
<keyword evidence="1" id="KW-0812">Transmembrane</keyword>
<dbReference type="Proteomes" id="UP001240643">
    <property type="component" value="Unassembled WGS sequence"/>
</dbReference>
<evidence type="ECO:0000256" key="1">
    <source>
        <dbReference type="SAM" id="Phobius"/>
    </source>
</evidence>
<keyword evidence="1" id="KW-1133">Transmembrane helix</keyword>
<dbReference type="RefSeq" id="WP_256547158.1">
    <property type="nucleotide sequence ID" value="NZ_CP101809.1"/>
</dbReference>
<organism evidence="2 3">
    <name type="scientific">Mycoplasmoides fastidiosum</name>
    <dbReference type="NCBI Taxonomy" id="92758"/>
    <lineage>
        <taxon>Bacteria</taxon>
        <taxon>Bacillati</taxon>
        <taxon>Mycoplasmatota</taxon>
        <taxon>Mycoplasmoidales</taxon>
        <taxon>Mycoplasmoidaceae</taxon>
        <taxon>Mycoplasmoides</taxon>
    </lineage>
</organism>
<reference evidence="2" key="1">
    <citation type="submission" date="2023-07" db="EMBL/GenBank/DDBJ databases">
        <title>Genomic Encyclopedia of Type Strains, Phase IV (KMG-IV): sequencing the most valuable type-strain genomes for metagenomic binning, comparative biology and taxonomic classification.</title>
        <authorList>
            <person name="Goeker M."/>
        </authorList>
    </citation>
    <scope>NUCLEOTIDE SEQUENCE [LARGE SCALE GENOMIC DNA]</scope>
    <source>
        <strain evidence="2">DSM 21204</strain>
    </source>
</reference>
<feature type="transmembrane region" description="Helical" evidence="1">
    <location>
        <begin position="213"/>
        <end position="239"/>
    </location>
</feature>
<comment type="caution">
    <text evidence="2">The sequence shown here is derived from an EMBL/GenBank/DDBJ whole genome shotgun (WGS) entry which is preliminary data.</text>
</comment>
<proteinExistence type="predicted"/>
<keyword evidence="3" id="KW-1185">Reference proteome</keyword>
<sequence length="297" mass="35218">MNKSKFWSKVMNIRIVYYSLRGMMNLARGLRNININNFALVDWLNRINKLFGIATFITLIVFSIILTTYIFEVPNVITLFRNSIWHGVDRSVQKTFIIHYTIDQQLRFWQLDERIIRFIFTFVAFIVVQVFLSKLIAYLNNNLIVLEKIHQTSAWKNWFSIKIQKLRKIQIQYVVFLVILILTLLTAPTLTVSEYKNFRSNLYWLYDPSAQTIYYGAVNYLAMILISLSYLSLIGFFAYKIYLMRKYFNFKVIRDKFGAEYTITGDEEDDVLFDNNKILDHDSTIVEEIRGSTENDN</sequence>